<gene>
    <name evidence="7" type="ORF">IPH26_12610</name>
</gene>
<sequence length="565" mass="60856">MSDRRGKLRTIVPRGIAFGVLSGLALPVAIGAVAVDSGGQVEKQFRKPPGSRSAKPRPPTLPQRTKRPAPAGEGVDVSGFQLEGGTVYRQDDLQPMFAPYLGRKVTPEELLAFAEALTDRYHRDGYLLSDVEVPEQSVTDGVVRLVATEGYVAEVRIQGSGDIPLTVFEPFIEPIRTERPATANVLERNLFLMNDLGGVGLASALEPIPGQAGAHVLVINVARDRLAGAVAVDNRGSRSAGPWRGYFDLYAVGLTGHFDETAFRAVTTGDRELNFLYLSHDEPIGSSGARVGVSVNASDSHVTDLGANINLETRSRGLAISASYPLYRTQRANVYMRGTYTAHNGVTDVPGFPVTRDRVRALRLAMTFDSLDSLGGVNLLEVELSRGLRGMGASANDDPTRSRENGRNDFFKTTVYAARLQSIAEHWSILAALNAQYASNNLLVPEQFAFGGDQFGRGYNAAELVGDSGVALKLELRLSGGKPESLPGPYTVYGFYDLGKAWTRSPIEALGEVSSYSASSAGLGVRMNVGSNFGAFVEVAQPLTRDVAERNNRRPRVFGGLSYRF</sequence>
<dbReference type="AlphaFoldDB" id="A0A9D7DZE9"/>
<dbReference type="PANTHER" id="PTHR34597:SF6">
    <property type="entry name" value="BLR6126 PROTEIN"/>
    <property type="match status" value="1"/>
</dbReference>
<evidence type="ECO:0000256" key="4">
    <source>
        <dbReference type="SAM" id="MobiDB-lite"/>
    </source>
</evidence>
<feature type="region of interest" description="Disordered" evidence="4">
    <location>
        <begin position="41"/>
        <end position="76"/>
    </location>
</feature>
<accession>A0A9D7DZE9</accession>
<comment type="caution">
    <text evidence="7">The sequence shown here is derived from an EMBL/GenBank/DDBJ whole genome shotgun (WGS) entry which is preliminary data.</text>
</comment>
<evidence type="ECO:0000256" key="2">
    <source>
        <dbReference type="ARBA" id="ARBA00022692"/>
    </source>
</evidence>
<dbReference type="EMBL" id="JADJEV010000003">
    <property type="protein sequence ID" value="MBK6973738.1"/>
    <property type="molecule type" value="Genomic_DNA"/>
</dbReference>
<dbReference type="InterPro" id="IPR005565">
    <property type="entry name" value="Hemolysn_activator_HlyB_C"/>
</dbReference>
<evidence type="ECO:0000259" key="6">
    <source>
        <dbReference type="Pfam" id="PF08479"/>
    </source>
</evidence>
<dbReference type="Pfam" id="PF03865">
    <property type="entry name" value="ShlB"/>
    <property type="match status" value="1"/>
</dbReference>
<evidence type="ECO:0000313" key="7">
    <source>
        <dbReference type="EMBL" id="MBK6973738.1"/>
    </source>
</evidence>
<evidence type="ECO:0000313" key="8">
    <source>
        <dbReference type="Proteomes" id="UP000807785"/>
    </source>
</evidence>
<dbReference type="Gene3D" id="3.10.20.310">
    <property type="entry name" value="membrane protein fhac"/>
    <property type="match status" value="1"/>
</dbReference>
<organism evidence="7 8">
    <name type="scientific">Candidatus Methylophosphatis roskildensis</name>
    <dbReference type="NCBI Taxonomy" id="2899263"/>
    <lineage>
        <taxon>Bacteria</taxon>
        <taxon>Pseudomonadati</taxon>
        <taxon>Pseudomonadota</taxon>
        <taxon>Betaproteobacteria</taxon>
        <taxon>Nitrosomonadales</taxon>
        <taxon>Sterolibacteriaceae</taxon>
        <taxon>Candidatus Methylophosphatis</taxon>
    </lineage>
</organism>
<dbReference type="GO" id="GO:0008320">
    <property type="term" value="F:protein transmembrane transporter activity"/>
    <property type="evidence" value="ECO:0007669"/>
    <property type="project" value="TreeGrafter"/>
</dbReference>
<dbReference type="Proteomes" id="UP000807785">
    <property type="component" value="Unassembled WGS sequence"/>
</dbReference>
<dbReference type="Pfam" id="PF08479">
    <property type="entry name" value="POTRA_2"/>
    <property type="match status" value="1"/>
</dbReference>
<evidence type="ECO:0000256" key="1">
    <source>
        <dbReference type="ARBA" id="ARBA00022452"/>
    </source>
</evidence>
<dbReference type="InterPro" id="IPR051544">
    <property type="entry name" value="TPS_OM_transporter"/>
</dbReference>
<dbReference type="GO" id="GO:0098046">
    <property type="term" value="C:type V protein secretion system complex"/>
    <property type="evidence" value="ECO:0007669"/>
    <property type="project" value="TreeGrafter"/>
</dbReference>
<dbReference type="GO" id="GO:0046819">
    <property type="term" value="P:protein secretion by the type V secretion system"/>
    <property type="evidence" value="ECO:0007669"/>
    <property type="project" value="TreeGrafter"/>
</dbReference>
<keyword evidence="2" id="KW-0812">Transmembrane</keyword>
<feature type="domain" description="Haemolysin activator HlyB C-terminal" evidence="5">
    <location>
        <begin position="215"/>
        <end position="523"/>
    </location>
</feature>
<keyword evidence="1" id="KW-0472">Membrane</keyword>
<proteinExistence type="predicted"/>
<evidence type="ECO:0000256" key="3">
    <source>
        <dbReference type="ARBA" id="ARBA00023237"/>
    </source>
</evidence>
<protein>
    <submittedName>
        <fullName evidence="7">ShlB/FhaC/HecB family hemolysin secretion/activation protein</fullName>
    </submittedName>
</protein>
<name>A0A9D7DZE9_9PROT</name>
<keyword evidence="3" id="KW-0998">Cell outer membrane</keyword>
<dbReference type="InterPro" id="IPR013686">
    <property type="entry name" value="Polypept-transport_assoc_ShlB"/>
</dbReference>
<dbReference type="PANTHER" id="PTHR34597">
    <property type="entry name" value="SLR1661 PROTEIN"/>
    <property type="match status" value="1"/>
</dbReference>
<evidence type="ECO:0000259" key="5">
    <source>
        <dbReference type="Pfam" id="PF03865"/>
    </source>
</evidence>
<keyword evidence="1" id="KW-1134">Transmembrane beta strand</keyword>
<dbReference type="Gene3D" id="2.40.160.50">
    <property type="entry name" value="membrane protein fhac: a member of the omp85/tpsb transporter family"/>
    <property type="match status" value="1"/>
</dbReference>
<feature type="domain" description="Polypeptide-transport-associated ShlB-type" evidence="6">
    <location>
        <begin position="76"/>
        <end position="150"/>
    </location>
</feature>
<reference evidence="7" key="1">
    <citation type="submission" date="2020-10" db="EMBL/GenBank/DDBJ databases">
        <title>Connecting structure to function with the recovery of over 1000 high-quality activated sludge metagenome-assembled genomes encoding full-length rRNA genes using long-read sequencing.</title>
        <authorList>
            <person name="Singleton C.M."/>
            <person name="Petriglieri F."/>
            <person name="Kristensen J.M."/>
            <person name="Kirkegaard R.H."/>
            <person name="Michaelsen T.Y."/>
            <person name="Andersen M.H."/>
            <person name="Karst S.M."/>
            <person name="Dueholm M.S."/>
            <person name="Nielsen P.H."/>
            <person name="Albertsen M."/>
        </authorList>
    </citation>
    <scope>NUCLEOTIDE SEQUENCE</scope>
    <source>
        <strain evidence="7">Bjer_18-Q3-R1-45_BAT3C.347</strain>
    </source>
</reference>